<feature type="domain" description="Rhodanese" evidence="2">
    <location>
        <begin position="275"/>
        <end position="355"/>
    </location>
</feature>
<gene>
    <name evidence="3" type="ORF">EDC56_1742</name>
</gene>
<dbReference type="RefSeq" id="WP_123712122.1">
    <property type="nucleotide sequence ID" value="NZ_RKHR01000004.1"/>
</dbReference>
<dbReference type="CDD" id="cd00038">
    <property type="entry name" value="CAP_ED"/>
    <property type="match status" value="2"/>
</dbReference>
<dbReference type="GO" id="GO:0005829">
    <property type="term" value="C:cytosol"/>
    <property type="evidence" value="ECO:0007669"/>
    <property type="project" value="TreeGrafter"/>
</dbReference>
<sequence length="357" mass="40012">MSESQGRQLLRAYHPLSGLSDSDLRGLWRYTERLSFCRGQTLFDITDGEKRHFYLLHGEVGLHYQPGQGADDAVWRAGADEAAWPLPAQRPYPYCARALTDCTLLCIDAERVDTVLAWSQAAQYLWLELLEQRDLDESWLEALLHSNLFHRVPPINIRQVIDHFVPERVEAGQYVVRQGEAGDCCYLLKHGTAEVVLAAGQGDARIVAQLEAGSCFGEEALINDAPRNASVRMLTAGELMCLDKQAFFPLLRQPQAIKIGLAEACQNVAQGSAWLDVRTSIEFDRGHCYRALSMPLNLLRLKMPLLDRQQRYIVYCNSGRRSAAAAHLLSEAGFKVKVLRGGLERLRHADQSLLQVG</sequence>
<dbReference type="InterPro" id="IPR050397">
    <property type="entry name" value="Env_Response_Regulators"/>
</dbReference>
<dbReference type="InterPro" id="IPR014710">
    <property type="entry name" value="RmlC-like_jellyroll"/>
</dbReference>
<dbReference type="InterPro" id="IPR036873">
    <property type="entry name" value="Rhodanese-like_dom_sf"/>
</dbReference>
<proteinExistence type="predicted"/>
<dbReference type="CDD" id="cd00158">
    <property type="entry name" value="RHOD"/>
    <property type="match status" value="1"/>
</dbReference>
<dbReference type="PANTHER" id="PTHR24567">
    <property type="entry name" value="CRP FAMILY TRANSCRIPTIONAL REGULATORY PROTEIN"/>
    <property type="match status" value="1"/>
</dbReference>
<dbReference type="Proteomes" id="UP000275394">
    <property type="component" value="Unassembled WGS sequence"/>
</dbReference>
<dbReference type="AlphaFoldDB" id="A0A3N2DNC9"/>
<dbReference type="InterPro" id="IPR018490">
    <property type="entry name" value="cNMP-bd_dom_sf"/>
</dbReference>
<dbReference type="SUPFAM" id="SSF52821">
    <property type="entry name" value="Rhodanese/Cell cycle control phosphatase"/>
    <property type="match status" value="1"/>
</dbReference>
<evidence type="ECO:0000259" key="2">
    <source>
        <dbReference type="PROSITE" id="PS50206"/>
    </source>
</evidence>
<dbReference type="GO" id="GO:0003700">
    <property type="term" value="F:DNA-binding transcription factor activity"/>
    <property type="evidence" value="ECO:0007669"/>
    <property type="project" value="TreeGrafter"/>
</dbReference>
<dbReference type="PANTHER" id="PTHR24567:SF26">
    <property type="entry name" value="REGULATORY PROTEIN YEIL"/>
    <property type="match status" value="1"/>
</dbReference>
<evidence type="ECO:0000313" key="3">
    <source>
        <dbReference type="EMBL" id="ROS01313.1"/>
    </source>
</evidence>
<dbReference type="PROSITE" id="PS50042">
    <property type="entry name" value="CNMP_BINDING_3"/>
    <property type="match status" value="1"/>
</dbReference>
<name>A0A3N2DNC9_9GAMM</name>
<feature type="domain" description="Cyclic nucleotide-binding" evidence="1">
    <location>
        <begin position="148"/>
        <end position="251"/>
    </location>
</feature>
<dbReference type="EMBL" id="RKHR01000004">
    <property type="protein sequence ID" value="ROS01313.1"/>
    <property type="molecule type" value="Genomic_DNA"/>
</dbReference>
<dbReference type="InterPro" id="IPR000595">
    <property type="entry name" value="cNMP-bd_dom"/>
</dbReference>
<organism evidence="3 4">
    <name type="scientific">Sinobacterium caligoides</name>
    <dbReference type="NCBI Taxonomy" id="933926"/>
    <lineage>
        <taxon>Bacteria</taxon>
        <taxon>Pseudomonadati</taxon>
        <taxon>Pseudomonadota</taxon>
        <taxon>Gammaproteobacteria</taxon>
        <taxon>Cellvibrionales</taxon>
        <taxon>Spongiibacteraceae</taxon>
        <taxon>Sinobacterium</taxon>
    </lineage>
</organism>
<dbReference type="OrthoDB" id="9814704at2"/>
<dbReference type="SUPFAM" id="SSF51206">
    <property type="entry name" value="cAMP-binding domain-like"/>
    <property type="match status" value="2"/>
</dbReference>
<dbReference type="Pfam" id="PF00581">
    <property type="entry name" value="Rhodanese"/>
    <property type="match status" value="1"/>
</dbReference>
<dbReference type="Gene3D" id="2.60.120.10">
    <property type="entry name" value="Jelly Rolls"/>
    <property type="match status" value="2"/>
</dbReference>
<dbReference type="SMART" id="SM00100">
    <property type="entry name" value="cNMP"/>
    <property type="match status" value="2"/>
</dbReference>
<reference evidence="3 4" key="1">
    <citation type="submission" date="2018-11" db="EMBL/GenBank/DDBJ databases">
        <title>Genomic Encyclopedia of Type Strains, Phase IV (KMG-IV): sequencing the most valuable type-strain genomes for metagenomic binning, comparative biology and taxonomic classification.</title>
        <authorList>
            <person name="Goeker M."/>
        </authorList>
    </citation>
    <scope>NUCLEOTIDE SEQUENCE [LARGE SCALE GENOMIC DNA]</scope>
    <source>
        <strain evidence="3 4">DSM 100316</strain>
    </source>
</reference>
<evidence type="ECO:0000313" key="4">
    <source>
        <dbReference type="Proteomes" id="UP000275394"/>
    </source>
</evidence>
<accession>A0A3N2DNC9</accession>
<protein>
    <submittedName>
        <fullName evidence="3">Rhodanese-like domain-containing protein</fullName>
    </submittedName>
</protein>
<comment type="caution">
    <text evidence="3">The sequence shown here is derived from an EMBL/GenBank/DDBJ whole genome shotgun (WGS) entry which is preliminary data.</text>
</comment>
<dbReference type="PROSITE" id="PS50206">
    <property type="entry name" value="RHODANESE_3"/>
    <property type="match status" value="1"/>
</dbReference>
<dbReference type="Gene3D" id="3.40.250.10">
    <property type="entry name" value="Rhodanese-like domain"/>
    <property type="match status" value="1"/>
</dbReference>
<dbReference type="InterPro" id="IPR001763">
    <property type="entry name" value="Rhodanese-like_dom"/>
</dbReference>
<dbReference type="SMART" id="SM00450">
    <property type="entry name" value="RHOD"/>
    <property type="match status" value="1"/>
</dbReference>
<keyword evidence="4" id="KW-1185">Reference proteome</keyword>
<dbReference type="Pfam" id="PF00027">
    <property type="entry name" value="cNMP_binding"/>
    <property type="match status" value="1"/>
</dbReference>
<evidence type="ECO:0000259" key="1">
    <source>
        <dbReference type="PROSITE" id="PS50042"/>
    </source>
</evidence>